<evidence type="ECO:0000256" key="10">
    <source>
        <dbReference type="ARBA" id="ARBA00022833"/>
    </source>
</evidence>
<name>C8PIQ3_9BACT</name>
<feature type="binding site" evidence="16">
    <location>
        <position position="125"/>
    </location>
    <ligand>
        <name>Zn(2+)</name>
        <dbReference type="ChEBI" id="CHEBI:29105"/>
    </ligand>
</feature>
<reference evidence="18 19" key="1">
    <citation type="submission" date="2009-07" db="EMBL/GenBank/DDBJ databases">
        <authorList>
            <person name="Madupu R."/>
            <person name="Sebastian Y."/>
            <person name="Durkin A.S."/>
            <person name="Torralba M."/>
            <person name="Methe B."/>
            <person name="Sutton G.G."/>
            <person name="Strausberg R.L."/>
            <person name="Nelson K.E."/>
        </authorList>
    </citation>
    <scope>NUCLEOTIDE SEQUENCE [LARGE SCALE GENOMIC DNA]</scope>
    <source>
        <strain evidence="18 19">RM3268</strain>
    </source>
</reference>
<dbReference type="Proteomes" id="UP000005709">
    <property type="component" value="Unassembled WGS sequence"/>
</dbReference>
<keyword evidence="10 16" id="KW-0862">Zinc</keyword>
<dbReference type="PROSITE" id="PS50886">
    <property type="entry name" value="TRBD"/>
    <property type="match status" value="1"/>
</dbReference>
<keyword evidence="14 16" id="KW-0030">Aminoacyl-tRNA synthetase</keyword>
<organism evidence="18 19">
    <name type="scientific">Campylobacter gracilis RM3268</name>
    <dbReference type="NCBI Taxonomy" id="553220"/>
    <lineage>
        <taxon>Bacteria</taxon>
        <taxon>Pseudomonadati</taxon>
        <taxon>Campylobacterota</taxon>
        <taxon>Epsilonproteobacteria</taxon>
        <taxon>Campylobacterales</taxon>
        <taxon>Campylobacteraceae</taxon>
        <taxon>Campylobacter</taxon>
    </lineage>
</organism>
<keyword evidence="11 16" id="KW-0067">ATP-binding</keyword>
<dbReference type="NCBIfam" id="NF008900">
    <property type="entry name" value="PRK12267.1"/>
    <property type="match status" value="1"/>
</dbReference>
<evidence type="ECO:0000256" key="14">
    <source>
        <dbReference type="ARBA" id="ARBA00023146"/>
    </source>
</evidence>
<dbReference type="GO" id="GO:0005524">
    <property type="term" value="F:ATP binding"/>
    <property type="evidence" value="ECO:0007669"/>
    <property type="project" value="UniProtKB-UniRule"/>
</dbReference>
<feature type="domain" description="TRNA-binding" evidence="17">
    <location>
        <begin position="565"/>
        <end position="665"/>
    </location>
</feature>
<dbReference type="Pfam" id="PF01406">
    <property type="entry name" value="tRNA-synt_1e"/>
    <property type="match status" value="1"/>
</dbReference>
<evidence type="ECO:0000256" key="7">
    <source>
        <dbReference type="ARBA" id="ARBA00022598"/>
    </source>
</evidence>
<keyword evidence="19" id="KW-1185">Reference proteome</keyword>
<keyword evidence="9 16" id="KW-0547">Nucleotide-binding</keyword>
<dbReference type="OrthoDB" id="9810191at2"/>
<dbReference type="EMBL" id="ACYG01000027">
    <property type="protein sequence ID" value="EEV16808.1"/>
    <property type="molecule type" value="Genomic_DNA"/>
</dbReference>
<evidence type="ECO:0000256" key="4">
    <source>
        <dbReference type="ARBA" id="ARBA00011738"/>
    </source>
</evidence>
<dbReference type="InterPro" id="IPR033911">
    <property type="entry name" value="MetRS_core"/>
</dbReference>
<dbReference type="GO" id="GO:0004825">
    <property type="term" value="F:methionine-tRNA ligase activity"/>
    <property type="evidence" value="ECO:0007669"/>
    <property type="project" value="UniProtKB-UniRule"/>
</dbReference>
<comment type="subunit">
    <text evidence="4 16">Homodimer.</text>
</comment>
<keyword evidence="12 16" id="KW-0694">RNA-binding</keyword>
<evidence type="ECO:0000256" key="6">
    <source>
        <dbReference type="ARBA" id="ARBA00022555"/>
    </source>
</evidence>
<accession>C8PIQ3</accession>
<dbReference type="InterPro" id="IPR002547">
    <property type="entry name" value="tRNA-bd_dom"/>
</dbReference>
<evidence type="ECO:0000256" key="13">
    <source>
        <dbReference type="ARBA" id="ARBA00022917"/>
    </source>
</evidence>
<dbReference type="STRING" id="824.CGRAC_1026"/>
<dbReference type="SUPFAM" id="SSF47323">
    <property type="entry name" value="Anticodon-binding domain of a subclass of class I aminoacyl-tRNA synthetases"/>
    <property type="match status" value="1"/>
</dbReference>
<feature type="short sequence motif" description="'KMSKS' region" evidence="16">
    <location>
        <begin position="295"/>
        <end position="299"/>
    </location>
</feature>
<dbReference type="Pfam" id="PF09334">
    <property type="entry name" value="tRNA-synt_1g"/>
    <property type="match status" value="1"/>
</dbReference>
<evidence type="ECO:0000256" key="9">
    <source>
        <dbReference type="ARBA" id="ARBA00022741"/>
    </source>
</evidence>
<evidence type="ECO:0000313" key="19">
    <source>
        <dbReference type="Proteomes" id="UP000005709"/>
    </source>
</evidence>
<comment type="similarity">
    <text evidence="3 16">Belongs to the class-I aminoacyl-tRNA synthetase family. MetG type 2A subfamily.</text>
</comment>
<comment type="subcellular location">
    <subcellularLocation>
        <location evidence="2 16">Cytoplasm</location>
    </subcellularLocation>
</comment>
<dbReference type="SUPFAM" id="SSF52374">
    <property type="entry name" value="Nucleotidylyl transferase"/>
    <property type="match status" value="1"/>
</dbReference>
<dbReference type="SUPFAM" id="SSF50249">
    <property type="entry name" value="Nucleic acid-binding proteins"/>
    <property type="match status" value="1"/>
</dbReference>
<feature type="binding site" evidence="16">
    <location>
        <position position="294"/>
    </location>
    <ligand>
        <name>ATP</name>
        <dbReference type="ChEBI" id="CHEBI:30616"/>
    </ligand>
</feature>
<feature type="binding site" evidence="16">
    <location>
        <position position="128"/>
    </location>
    <ligand>
        <name>Zn(2+)</name>
        <dbReference type="ChEBI" id="CHEBI:29105"/>
    </ligand>
</feature>
<feature type="binding site" evidence="16">
    <location>
        <position position="146"/>
    </location>
    <ligand>
        <name>Zn(2+)</name>
        <dbReference type="ChEBI" id="CHEBI:29105"/>
    </ligand>
</feature>
<dbReference type="FunFam" id="2.170.220.10:FF:000002">
    <property type="entry name" value="Methionine--tRNA ligase"/>
    <property type="match status" value="1"/>
</dbReference>
<sequence length="665" mass="73952">MKKYIMTPIYYVNDVPHIGHAYTTIIADTMARFYRLQGHEVFFKTGTDEHGQKIEEAAAKHAQSPKQYADGVSAKFKDLWDEFDISYDMFSRTTDAAHEAAVQNVFRKMYEKGDIYKGEYEGNYCVSCESFFPSAQLIDGEYCPDCGKKTKILKEESYFFRLSAYAERLLKWYEDEKCILPLGKKNEVISFVKSGLKDLSITRTGFDWGVKIPPELNDPKHVIYVWLDALMDYLSSLGFCAGGERMEYWSDALHIVGKDILRFHAVYWPAFLMSLGLNMPRSIAAHGWWTRDGKKMSKSLGNVVDPREVANAYGLEQFRYFLLREVPFGQDGDFSQKAIINRVNSELANELGNLLSRIVGMSAKYSDYVINSKDVMKFFTAEIKEANSYLSAAISALEEVATNRYLEELWRALALANASIAKYEPWNLIKNGEQAKALALVALVANILAKVAVLLSPAMPKTAARIADTLGFEISTPLYEKLVLRGEILDFKAKPCEPLFTKIDHELMPKADYDRLDGAANSASCSGADAAAKGAPSLNANVTGSSATAQEAQGEATEAQIKIDDFKKCVIKVGTILECENIEGSEKLLRFMIDLGEERPRQIISGIAKFYDPAALIGKQICVLANLKPAKIFKHSSEGMILSAEDGSLTLLSTLAPVKNGAIVG</sequence>
<comment type="catalytic activity">
    <reaction evidence="15 16">
        <text>tRNA(Met) + L-methionine + ATP = L-methionyl-tRNA(Met) + AMP + diphosphate</text>
        <dbReference type="Rhea" id="RHEA:13481"/>
        <dbReference type="Rhea" id="RHEA-COMP:9667"/>
        <dbReference type="Rhea" id="RHEA-COMP:9698"/>
        <dbReference type="ChEBI" id="CHEBI:30616"/>
        <dbReference type="ChEBI" id="CHEBI:33019"/>
        <dbReference type="ChEBI" id="CHEBI:57844"/>
        <dbReference type="ChEBI" id="CHEBI:78442"/>
        <dbReference type="ChEBI" id="CHEBI:78530"/>
        <dbReference type="ChEBI" id="CHEBI:456215"/>
        <dbReference type="EC" id="6.1.1.10"/>
    </reaction>
</comment>
<dbReference type="Pfam" id="PF01588">
    <property type="entry name" value="tRNA_bind"/>
    <property type="match status" value="1"/>
</dbReference>
<keyword evidence="8 16" id="KW-0479">Metal-binding</keyword>
<dbReference type="eggNOG" id="COG0143">
    <property type="taxonomic scope" value="Bacteria"/>
</dbReference>
<dbReference type="CDD" id="cd00814">
    <property type="entry name" value="MetRS_core"/>
    <property type="match status" value="1"/>
</dbReference>
<dbReference type="GO" id="GO:0000049">
    <property type="term" value="F:tRNA binding"/>
    <property type="evidence" value="ECO:0007669"/>
    <property type="project" value="UniProtKB-UniRule"/>
</dbReference>
<dbReference type="GO" id="GO:0046872">
    <property type="term" value="F:metal ion binding"/>
    <property type="evidence" value="ECO:0007669"/>
    <property type="project" value="UniProtKB-KW"/>
</dbReference>
<dbReference type="CDD" id="cd02800">
    <property type="entry name" value="tRNA_bind_EcMetRS_like"/>
    <property type="match status" value="1"/>
</dbReference>
<proteinExistence type="inferred from homology"/>
<dbReference type="Gene3D" id="2.170.220.10">
    <property type="match status" value="1"/>
</dbReference>
<evidence type="ECO:0000256" key="3">
    <source>
        <dbReference type="ARBA" id="ARBA00006590"/>
    </source>
</evidence>
<keyword evidence="13 16" id="KW-0648">Protein biosynthesis</keyword>
<dbReference type="NCBIfam" id="TIGR00399">
    <property type="entry name" value="metG_C_term"/>
    <property type="match status" value="1"/>
</dbReference>
<dbReference type="InterPro" id="IPR023457">
    <property type="entry name" value="Met-tRNA_synth_2"/>
</dbReference>
<keyword evidence="5 16" id="KW-0963">Cytoplasm</keyword>
<dbReference type="PANTHER" id="PTHR43326:SF1">
    <property type="entry name" value="METHIONINE--TRNA LIGASE, MITOCHONDRIAL"/>
    <property type="match status" value="1"/>
</dbReference>
<dbReference type="CDD" id="cd07957">
    <property type="entry name" value="Anticodon_Ia_Met"/>
    <property type="match status" value="1"/>
</dbReference>
<dbReference type="InterPro" id="IPR014729">
    <property type="entry name" value="Rossmann-like_a/b/a_fold"/>
</dbReference>
<keyword evidence="7 16" id="KW-0436">Ligase</keyword>
<dbReference type="Gene3D" id="2.40.50.140">
    <property type="entry name" value="Nucleic acid-binding proteins"/>
    <property type="match status" value="1"/>
</dbReference>
<keyword evidence="6 16" id="KW-0820">tRNA-binding</keyword>
<dbReference type="GO" id="GO:0005737">
    <property type="term" value="C:cytoplasm"/>
    <property type="evidence" value="ECO:0007669"/>
    <property type="project" value="UniProtKB-SubCell"/>
</dbReference>
<evidence type="ECO:0000256" key="1">
    <source>
        <dbReference type="ARBA" id="ARBA00003314"/>
    </source>
</evidence>
<evidence type="ECO:0000256" key="8">
    <source>
        <dbReference type="ARBA" id="ARBA00022723"/>
    </source>
</evidence>
<evidence type="ECO:0000259" key="17">
    <source>
        <dbReference type="PROSITE" id="PS50886"/>
    </source>
</evidence>
<comment type="function">
    <text evidence="1 16">Is required not only for elongation of protein synthesis but also for the initiation of all mRNA translation through initiator tRNA(fMet) aminoacylation.</text>
</comment>
<dbReference type="InterPro" id="IPR014758">
    <property type="entry name" value="Met-tRNA_synth"/>
</dbReference>
<evidence type="ECO:0000313" key="18">
    <source>
        <dbReference type="EMBL" id="EEV16808.1"/>
    </source>
</evidence>
<dbReference type="RefSeq" id="WP_005871623.1">
    <property type="nucleotide sequence ID" value="NZ_ACYG01000027.1"/>
</dbReference>
<evidence type="ECO:0000256" key="12">
    <source>
        <dbReference type="ARBA" id="ARBA00022884"/>
    </source>
</evidence>
<comment type="caution">
    <text evidence="18">The sequence shown here is derived from an EMBL/GenBank/DDBJ whole genome shotgun (WGS) entry which is preliminary data.</text>
</comment>
<dbReference type="InterPro" id="IPR015413">
    <property type="entry name" value="Methionyl/Leucyl_tRNA_Synth"/>
</dbReference>
<dbReference type="InterPro" id="IPR009080">
    <property type="entry name" value="tRNAsynth_Ia_anticodon-bd"/>
</dbReference>
<dbReference type="EC" id="6.1.1.10" evidence="16"/>
<dbReference type="Gene3D" id="1.10.730.10">
    <property type="entry name" value="Isoleucyl-tRNA Synthetase, Domain 1"/>
    <property type="match status" value="1"/>
</dbReference>
<evidence type="ECO:0000256" key="16">
    <source>
        <dbReference type="HAMAP-Rule" id="MF_01228"/>
    </source>
</evidence>
<gene>
    <name evidence="16 18" type="primary">metG</name>
    <name evidence="18" type="ORF">CAMGR0001_1101</name>
</gene>
<dbReference type="AlphaFoldDB" id="C8PIQ3"/>
<dbReference type="InterPro" id="IPR041872">
    <property type="entry name" value="Anticodon_Met"/>
</dbReference>
<dbReference type="InterPro" id="IPR004495">
    <property type="entry name" value="Met-tRNA-synth_bsu_C"/>
</dbReference>
<protein>
    <recommendedName>
        <fullName evidence="16">Methionine--tRNA ligase</fullName>
        <ecNumber evidence="16">6.1.1.10</ecNumber>
    </recommendedName>
    <alternativeName>
        <fullName evidence="16">Methionyl-tRNA synthetase</fullName>
        <shortName evidence="16">MetRS</shortName>
    </alternativeName>
</protein>
<dbReference type="PRINTS" id="PR01041">
    <property type="entry name" value="TRNASYNTHMET"/>
</dbReference>
<comment type="cofactor">
    <cofactor evidence="16">
        <name>Zn(2+)</name>
        <dbReference type="ChEBI" id="CHEBI:29105"/>
    </cofactor>
    <text evidence="16">Binds 1 zinc ion per subunit.</text>
</comment>
<evidence type="ECO:0000256" key="15">
    <source>
        <dbReference type="ARBA" id="ARBA00047364"/>
    </source>
</evidence>
<feature type="short sequence motif" description="'HIGH' region" evidence="16">
    <location>
        <begin position="10"/>
        <end position="20"/>
    </location>
</feature>
<evidence type="ECO:0000256" key="2">
    <source>
        <dbReference type="ARBA" id="ARBA00004496"/>
    </source>
</evidence>
<feature type="binding site" evidence="16">
    <location>
        <position position="143"/>
    </location>
    <ligand>
        <name>Zn(2+)</name>
        <dbReference type="ChEBI" id="CHEBI:29105"/>
    </ligand>
</feature>
<dbReference type="InterPro" id="IPR032678">
    <property type="entry name" value="tRNA-synt_1_cat_dom"/>
</dbReference>
<dbReference type="InterPro" id="IPR012340">
    <property type="entry name" value="NA-bd_OB-fold"/>
</dbReference>
<dbReference type="GO" id="GO:0006431">
    <property type="term" value="P:methionyl-tRNA aminoacylation"/>
    <property type="evidence" value="ECO:0007669"/>
    <property type="project" value="UniProtKB-UniRule"/>
</dbReference>
<evidence type="ECO:0000256" key="5">
    <source>
        <dbReference type="ARBA" id="ARBA00022490"/>
    </source>
</evidence>
<evidence type="ECO:0000256" key="11">
    <source>
        <dbReference type="ARBA" id="ARBA00022840"/>
    </source>
</evidence>
<dbReference type="HAMAP" id="MF_01228">
    <property type="entry name" value="Met_tRNA_synth_type2"/>
    <property type="match status" value="1"/>
</dbReference>
<dbReference type="Gene3D" id="3.40.50.620">
    <property type="entry name" value="HUPs"/>
    <property type="match status" value="1"/>
</dbReference>
<dbReference type="NCBIfam" id="TIGR00398">
    <property type="entry name" value="metG"/>
    <property type="match status" value="1"/>
</dbReference>
<dbReference type="PANTHER" id="PTHR43326">
    <property type="entry name" value="METHIONYL-TRNA SYNTHETASE"/>
    <property type="match status" value="1"/>
</dbReference>
<dbReference type="FunFam" id="2.40.50.140:FF:000042">
    <property type="entry name" value="Methionine--tRNA ligase"/>
    <property type="match status" value="1"/>
</dbReference>